<dbReference type="Proteomes" id="UP001169242">
    <property type="component" value="Unassembled WGS sequence"/>
</dbReference>
<dbReference type="Gene3D" id="3.10.310.50">
    <property type="match status" value="1"/>
</dbReference>
<dbReference type="RefSeq" id="WP_271012895.1">
    <property type="nucleotide sequence ID" value="NZ_JAQIFT010000058.1"/>
</dbReference>
<name>A0AA42DPV0_9FIRM</name>
<feature type="region of interest" description="Disordered" evidence="1">
    <location>
        <begin position="226"/>
        <end position="254"/>
    </location>
</feature>
<dbReference type="AlphaFoldDB" id="A0AA42DPV0"/>
<protein>
    <submittedName>
        <fullName evidence="3">TPM domain-containing protein</fullName>
    </submittedName>
</protein>
<keyword evidence="4" id="KW-1185">Reference proteome</keyword>
<proteinExistence type="predicted"/>
<reference evidence="3" key="1">
    <citation type="journal article" date="2023" name="Int. J. Syst. Evol. Microbiol.">
        <title>&lt;i&gt;Holtiella tumoricola&lt;/i&gt; gen. nov. sp. nov., isolated from a human clinical sample.</title>
        <authorList>
            <person name="Allen-Vercoe E."/>
            <person name="Daigneault M.C."/>
            <person name="Vancuren S.J."/>
            <person name="Cochrane K."/>
            <person name="O'Neal L.L."/>
            <person name="Sankaranarayanan K."/>
            <person name="Lawson P.A."/>
        </authorList>
    </citation>
    <scope>NUCLEOTIDE SEQUENCE</scope>
    <source>
        <strain evidence="3">CC70A</strain>
    </source>
</reference>
<dbReference type="PANTHER" id="PTHR30373">
    <property type="entry name" value="UPF0603 PROTEIN YGCG"/>
    <property type="match status" value="1"/>
</dbReference>
<dbReference type="InterPro" id="IPR007621">
    <property type="entry name" value="TPM_dom"/>
</dbReference>
<gene>
    <name evidence="3" type="ORF">PBV87_15790</name>
</gene>
<evidence type="ECO:0000313" key="4">
    <source>
        <dbReference type="Proteomes" id="UP001169242"/>
    </source>
</evidence>
<dbReference type="PANTHER" id="PTHR30373:SF2">
    <property type="entry name" value="UPF0603 PROTEIN YGCG"/>
    <property type="match status" value="1"/>
</dbReference>
<dbReference type="EMBL" id="JAQIFT010000058">
    <property type="protein sequence ID" value="MDA3732938.1"/>
    <property type="molecule type" value="Genomic_DNA"/>
</dbReference>
<accession>A0AA42DPV0</accession>
<feature type="domain" description="TPM" evidence="2">
    <location>
        <begin position="41"/>
        <end position="163"/>
    </location>
</feature>
<evidence type="ECO:0000256" key="1">
    <source>
        <dbReference type="SAM" id="MobiDB-lite"/>
    </source>
</evidence>
<comment type="caution">
    <text evidence="3">The sequence shown here is derived from an EMBL/GenBank/DDBJ whole genome shotgun (WGS) entry which is preliminary data.</text>
</comment>
<sequence length="254" mass="27084">MLNKSKHWKLITLVLITVTLLNFASLAAIPSLPSPTTYKYINDYAGAISKQGLDYFVEVGTQVELSTGAQAIVVVVPSTEGIPIEDYAIKLFRSWGIGHAEEDNGLLILLATKDQRWRVEVGRGLEGLIPDALSNRIMTNIAKPEFIEGRYEEGLIKAYDSFNAILFEEYAVTPSTNTQPHKQTSIAPIIIVLLLLDIVLNRGRILSSLLQIFYISSITGGGRGRGNGGGPGGFGGNGGFGGGSSNGGGSSGGW</sequence>
<evidence type="ECO:0000259" key="2">
    <source>
        <dbReference type="Pfam" id="PF04536"/>
    </source>
</evidence>
<evidence type="ECO:0000313" key="3">
    <source>
        <dbReference type="EMBL" id="MDA3732938.1"/>
    </source>
</evidence>
<organism evidence="3 4">
    <name type="scientific">Holtiella tumoricola</name>
    <dbReference type="NCBI Taxonomy" id="3018743"/>
    <lineage>
        <taxon>Bacteria</taxon>
        <taxon>Bacillati</taxon>
        <taxon>Bacillota</taxon>
        <taxon>Clostridia</taxon>
        <taxon>Lachnospirales</taxon>
        <taxon>Cellulosilyticaceae</taxon>
        <taxon>Holtiella</taxon>
    </lineage>
</organism>
<dbReference type="Pfam" id="PF04536">
    <property type="entry name" value="TPM_phosphatase"/>
    <property type="match status" value="1"/>
</dbReference>